<reference evidence="7" key="2">
    <citation type="journal article" date="2023" name="IMA Fungus">
        <title>Comparative genomic study of the Penicillium genus elucidates a diverse pangenome and 15 lateral gene transfer events.</title>
        <authorList>
            <person name="Petersen C."/>
            <person name="Sorensen T."/>
            <person name="Nielsen M.R."/>
            <person name="Sondergaard T.E."/>
            <person name="Sorensen J.L."/>
            <person name="Fitzpatrick D.A."/>
            <person name="Frisvad J.C."/>
            <person name="Nielsen K.L."/>
        </authorList>
    </citation>
    <scope>NUCLEOTIDE SEQUENCE</scope>
    <source>
        <strain evidence="7">IBT 16125</strain>
    </source>
</reference>
<dbReference type="CDD" id="cd00067">
    <property type="entry name" value="GAL4"/>
    <property type="match status" value="1"/>
</dbReference>
<dbReference type="GO" id="GO:0000981">
    <property type="term" value="F:DNA-binding transcription factor activity, RNA polymerase II-specific"/>
    <property type="evidence" value="ECO:0007669"/>
    <property type="project" value="InterPro"/>
</dbReference>
<dbReference type="Proteomes" id="UP001213681">
    <property type="component" value="Unassembled WGS sequence"/>
</dbReference>
<dbReference type="SUPFAM" id="SSF57701">
    <property type="entry name" value="Zn2/Cys6 DNA-binding domain"/>
    <property type="match status" value="1"/>
</dbReference>
<reference evidence="7" key="1">
    <citation type="submission" date="2022-12" db="EMBL/GenBank/DDBJ databases">
        <authorList>
            <person name="Petersen C."/>
        </authorList>
    </citation>
    <scope>NUCLEOTIDE SEQUENCE</scope>
    <source>
        <strain evidence="7">IBT 16125</strain>
    </source>
</reference>
<keyword evidence="2" id="KW-0805">Transcription regulation</keyword>
<dbReference type="SMART" id="SM00066">
    <property type="entry name" value="GAL4"/>
    <property type="match status" value="1"/>
</dbReference>
<sequence>MTDRIRRNGQPSSCEPCRRSKLRCDHARPHCTRCVRRNFSRQCYYHPSPMTRVTDLYTETLRTPQSARHIDTATISPVCALLPTAENPLAENPPDGNPLAGDYDRGTGLVTMHNSLMPFADSNGTQPHRTVAYLTRASVFTPKRAYPVTPAAIAEGVEVLRSLLDFNADFHEIVRDQYENDAAELCGSLLFKAAWRATQSTLRFLGPRPSLDQLTSTALAILQQSACPLELPISAENDALELALSGHHLRWETIGMCFIRIGLFSATVRTNAQFFHGHGQSKFDPQKTMLMAFNACMQTWTFCDQIEQTNDLTLWLLTSALTLATWCFGDDSSRAWRLMGDLSSAIAALGFHRGFRGGESGPPYLVELRKRVIALAHERDKELATFVGRPPHLSRRYYAVDLPLDLPDSIIIGPLEHFEAARAKLDNNGWSGDVMVNPVSRLRAILLLSMIREEVLELSLGPPVPNIAQQASSFRTIKTKDLDVDFFPRQILSKLTSTWESIPHKQYEQSMCDKMLPSAIWVILGPRLEYLYSKFLLHKLLISQNEGNRDKMIQTSHEILHLALSLLKKNDVIATPNLEGLMVFYAMPCASVLILELLRQNRQSHRSTTLNRSTLIQDISVLISCCDSLAIAGQSNYQICKQARTVFSRCIDQILNSTEVSSHGLACEPGGEEGREHFSLGSMDFGLTDLYPHDPEWSTWLESFDLYET</sequence>
<organism evidence="7 8">
    <name type="scientific">Penicillium daleae</name>
    <dbReference type="NCBI Taxonomy" id="63821"/>
    <lineage>
        <taxon>Eukaryota</taxon>
        <taxon>Fungi</taxon>
        <taxon>Dikarya</taxon>
        <taxon>Ascomycota</taxon>
        <taxon>Pezizomycotina</taxon>
        <taxon>Eurotiomycetes</taxon>
        <taxon>Eurotiomycetidae</taxon>
        <taxon>Eurotiales</taxon>
        <taxon>Aspergillaceae</taxon>
        <taxon>Penicillium</taxon>
    </lineage>
</organism>
<keyword evidence="5" id="KW-0539">Nucleus</keyword>
<evidence type="ECO:0000256" key="2">
    <source>
        <dbReference type="ARBA" id="ARBA00023015"/>
    </source>
</evidence>
<comment type="subcellular location">
    <subcellularLocation>
        <location evidence="1">Nucleus</location>
    </subcellularLocation>
</comment>
<dbReference type="RefSeq" id="XP_056759728.1">
    <property type="nucleotide sequence ID" value="XM_056914974.1"/>
</dbReference>
<dbReference type="InterPro" id="IPR001138">
    <property type="entry name" value="Zn2Cys6_DnaBD"/>
</dbReference>
<dbReference type="AlphaFoldDB" id="A0AAD6FVT6"/>
<evidence type="ECO:0000313" key="7">
    <source>
        <dbReference type="EMBL" id="KAJ5432436.1"/>
    </source>
</evidence>
<evidence type="ECO:0000256" key="3">
    <source>
        <dbReference type="ARBA" id="ARBA00023125"/>
    </source>
</evidence>
<name>A0AAD6FVT6_9EURO</name>
<evidence type="ECO:0000256" key="5">
    <source>
        <dbReference type="ARBA" id="ARBA00023242"/>
    </source>
</evidence>
<dbReference type="Gene3D" id="4.10.240.10">
    <property type="entry name" value="Zn(2)-C6 fungal-type DNA-binding domain"/>
    <property type="match status" value="1"/>
</dbReference>
<dbReference type="GO" id="GO:0003677">
    <property type="term" value="F:DNA binding"/>
    <property type="evidence" value="ECO:0007669"/>
    <property type="project" value="UniProtKB-KW"/>
</dbReference>
<dbReference type="PANTHER" id="PTHR31001">
    <property type="entry name" value="UNCHARACTERIZED TRANSCRIPTIONAL REGULATORY PROTEIN"/>
    <property type="match status" value="1"/>
</dbReference>
<keyword evidence="8" id="KW-1185">Reference proteome</keyword>
<dbReference type="GeneID" id="81605217"/>
<protein>
    <recommendedName>
        <fullName evidence="6">Zn(2)-C6 fungal-type domain-containing protein</fullName>
    </recommendedName>
</protein>
<dbReference type="InterPro" id="IPR050613">
    <property type="entry name" value="Sec_Metabolite_Reg"/>
</dbReference>
<dbReference type="PANTHER" id="PTHR31001:SF40">
    <property type="entry name" value="ZN(II)2CYS6 TRANSCRIPTION FACTOR (EUROFUNG)"/>
    <property type="match status" value="1"/>
</dbReference>
<comment type="caution">
    <text evidence="7">The sequence shown here is derived from an EMBL/GenBank/DDBJ whole genome shotgun (WGS) entry which is preliminary data.</text>
</comment>
<dbReference type="GO" id="GO:0008270">
    <property type="term" value="F:zinc ion binding"/>
    <property type="evidence" value="ECO:0007669"/>
    <property type="project" value="InterPro"/>
</dbReference>
<gene>
    <name evidence="7" type="ORF">N7458_011592</name>
</gene>
<dbReference type="InterPro" id="IPR036864">
    <property type="entry name" value="Zn2-C6_fun-type_DNA-bd_sf"/>
</dbReference>
<dbReference type="PROSITE" id="PS50048">
    <property type="entry name" value="ZN2_CY6_FUNGAL_2"/>
    <property type="match status" value="1"/>
</dbReference>
<keyword evidence="4" id="KW-0804">Transcription</keyword>
<dbReference type="CDD" id="cd12148">
    <property type="entry name" value="fungal_TF_MHR"/>
    <property type="match status" value="1"/>
</dbReference>
<feature type="domain" description="Zn(2)-C6 fungal-type" evidence="6">
    <location>
        <begin position="13"/>
        <end position="45"/>
    </location>
</feature>
<accession>A0AAD6FVT6</accession>
<evidence type="ECO:0000256" key="1">
    <source>
        <dbReference type="ARBA" id="ARBA00004123"/>
    </source>
</evidence>
<dbReference type="EMBL" id="JAPVEA010000009">
    <property type="protein sequence ID" value="KAJ5432436.1"/>
    <property type="molecule type" value="Genomic_DNA"/>
</dbReference>
<dbReference type="Pfam" id="PF00172">
    <property type="entry name" value="Zn_clus"/>
    <property type="match status" value="1"/>
</dbReference>
<evidence type="ECO:0000313" key="8">
    <source>
        <dbReference type="Proteomes" id="UP001213681"/>
    </source>
</evidence>
<evidence type="ECO:0000259" key="6">
    <source>
        <dbReference type="PROSITE" id="PS50048"/>
    </source>
</evidence>
<dbReference type="PROSITE" id="PS00463">
    <property type="entry name" value="ZN2_CY6_FUNGAL_1"/>
    <property type="match status" value="1"/>
</dbReference>
<keyword evidence="3" id="KW-0238">DNA-binding</keyword>
<dbReference type="GO" id="GO:0005634">
    <property type="term" value="C:nucleus"/>
    <property type="evidence" value="ECO:0007669"/>
    <property type="project" value="UniProtKB-SubCell"/>
</dbReference>
<evidence type="ECO:0000256" key="4">
    <source>
        <dbReference type="ARBA" id="ARBA00023163"/>
    </source>
</evidence>
<proteinExistence type="predicted"/>